<protein>
    <submittedName>
        <fullName evidence="4">NUDIX hydrolase</fullName>
    </submittedName>
</protein>
<dbReference type="PANTHER" id="PTHR43046:SF14">
    <property type="entry name" value="MUTT_NUDIX FAMILY PROTEIN"/>
    <property type="match status" value="1"/>
</dbReference>
<dbReference type="Pfam" id="PF00293">
    <property type="entry name" value="NUDIX"/>
    <property type="match status" value="1"/>
</dbReference>
<accession>A0A2D0MZC8</accession>
<dbReference type="GO" id="GO:0016787">
    <property type="term" value="F:hydrolase activity"/>
    <property type="evidence" value="ECO:0007669"/>
    <property type="project" value="UniProtKB-KW"/>
</dbReference>
<dbReference type="InterPro" id="IPR000086">
    <property type="entry name" value="NUDIX_hydrolase_dom"/>
</dbReference>
<organism evidence="4 5">
    <name type="scientific">Flavilitoribacter nigricans (strain ATCC 23147 / DSM 23189 / NBRC 102662 / NCIMB 1420 / SS-2)</name>
    <name type="common">Lewinella nigricans</name>
    <dbReference type="NCBI Taxonomy" id="1122177"/>
    <lineage>
        <taxon>Bacteria</taxon>
        <taxon>Pseudomonadati</taxon>
        <taxon>Bacteroidota</taxon>
        <taxon>Saprospiria</taxon>
        <taxon>Saprospirales</taxon>
        <taxon>Lewinellaceae</taxon>
        <taxon>Flavilitoribacter</taxon>
    </lineage>
</organism>
<name>A0A2D0MZC8_FLAN2</name>
<dbReference type="Gene3D" id="3.90.79.10">
    <property type="entry name" value="Nucleoside Triphosphate Pyrophosphohydrolase"/>
    <property type="match status" value="1"/>
</dbReference>
<dbReference type="AlphaFoldDB" id="A0A2D0MZC8"/>
<gene>
    <name evidence="4" type="ORF">CRP01_36860</name>
</gene>
<evidence type="ECO:0000256" key="2">
    <source>
        <dbReference type="ARBA" id="ARBA00022801"/>
    </source>
</evidence>
<evidence type="ECO:0000256" key="1">
    <source>
        <dbReference type="ARBA" id="ARBA00001946"/>
    </source>
</evidence>
<evidence type="ECO:0000313" key="5">
    <source>
        <dbReference type="Proteomes" id="UP000223913"/>
    </source>
</evidence>
<proteinExistence type="predicted"/>
<comment type="cofactor">
    <cofactor evidence="1">
        <name>Mg(2+)</name>
        <dbReference type="ChEBI" id="CHEBI:18420"/>
    </cofactor>
</comment>
<comment type="caution">
    <text evidence="4">The sequence shown here is derived from an EMBL/GenBank/DDBJ whole genome shotgun (WGS) entry which is preliminary data.</text>
</comment>
<keyword evidence="2 4" id="KW-0378">Hydrolase</keyword>
<dbReference type="InterPro" id="IPR015797">
    <property type="entry name" value="NUDIX_hydrolase-like_dom_sf"/>
</dbReference>
<keyword evidence="5" id="KW-1185">Reference proteome</keyword>
<dbReference type="PANTHER" id="PTHR43046">
    <property type="entry name" value="GDP-MANNOSE MANNOSYL HYDROLASE"/>
    <property type="match status" value="1"/>
</dbReference>
<dbReference type="PROSITE" id="PS51462">
    <property type="entry name" value="NUDIX"/>
    <property type="match status" value="1"/>
</dbReference>
<dbReference type="EMBL" id="PDUD01000054">
    <property type="protein sequence ID" value="PHN01476.1"/>
    <property type="molecule type" value="Genomic_DNA"/>
</dbReference>
<feature type="domain" description="Nudix hydrolase" evidence="3">
    <location>
        <begin position="30"/>
        <end position="157"/>
    </location>
</feature>
<evidence type="ECO:0000259" key="3">
    <source>
        <dbReference type="PROSITE" id="PS51462"/>
    </source>
</evidence>
<dbReference type="Proteomes" id="UP000223913">
    <property type="component" value="Unassembled WGS sequence"/>
</dbReference>
<evidence type="ECO:0000313" key="4">
    <source>
        <dbReference type="EMBL" id="PHN01476.1"/>
    </source>
</evidence>
<dbReference type="OrthoDB" id="3532303at2"/>
<sequence>MRASWHRSIKSLVKIFLRTLGQLIPSDVFAPRFPVSVKGVCFIEEKVILLKNERDEWDLPGGKLKKRETVPDCLVREIEEELSILVQPHQLLKTLTIRVMNTVDVFIVIYSCLTTATIDQLRISEESFAIGTFTVEELDGIILPQAYKDTIRQAHKELV</sequence>
<reference evidence="4 5" key="1">
    <citation type="submission" date="2017-10" db="EMBL/GenBank/DDBJ databases">
        <title>The draft genome sequence of Lewinella nigricans NBRC 102662.</title>
        <authorList>
            <person name="Wang K."/>
        </authorList>
    </citation>
    <scope>NUCLEOTIDE SEQUENCE [LARGE SCALE GENOMIC DNA]</scope>
    <source>
        <strain evidence="4 5">NBRC 102662</strain>
    </source>
</reference>
<dbReference type="SUPFAM" id="SSF55811">
    <property type="entry name" value="Nudix"/>
    <property type="match status" value="1"/>
</dbReference>